<gene>
    <name evidence="2" type="ORF">BE221DRAFT_79343</name>
</gene>
<name>A0A1Y5I2V7_OSTTA</name>
<dbReference type="AlphaFoldDB" id="A0A1Y5I2V7"/>
<accession>A0A1Y5I2V7</accession>
<keyword evidence="1" id="KW-0472">Membrane</keyword>
<evidence type="ECO:0000313" key="2">
    <source>
        <dbReference type="EMBL" id="OUS43840.1"/>
    </source>
</evidence>
<dbReference type="EMBL" id="KZ155826">
    <property type="protein sequence ID" value="OUS43840.1"/>
    <property type="molecule type" value="Genomic_DNA"/>
</dbReference>
<reference evidence="2" key="1">
    <citation type="submission" date="2017-04" db="EMBL/GenBank/DDBJ databases">
        <title>Population genomics of picophytoplankton unveils novel chromosome hypervariability.</title>
        <authorList>
            <consortium name="DOE Joint Genome Institute"/>
            <person name="Blanc-Mathieu R."/>
            <person name="Krasovec M."/>
            <person name="Hebrard M."/>
            <person name="Yau S."/>
            <person name="Desgranges E."/>
            <person name="Martin J."/>
            <person name="Schackwitz W."/>
            <person name="Kuo A."/>
            <person name="Salin G."/>
            <person name="Donnadieu C."/>
            <person name="Desdevises Y."/>
            <person name="Sanchez-Ferandin S."/>
            <person name="Moreau H."/>
            <person name="Rivals E."/>
            <person name="Grigoriev I.V."/>
            <person name="Grimsley N."/>
            <person name="Eyre-Walker A."/>
            <person name="Piganeau G."/>
        </authorList>
    </citation>
    <scope>NUCLEOTIDE SEQUENCE [LARGE SCALE GENOMIC DNA]</scope>
    <source>
        <strain evidence="2">RCC 1115</strain>
    </source>
</reference>
<protein>
    <submittedName>
        <fullName evidence="2">Uncharacterized protein</fullName>
    </submittedName>
</protein>
<dbReference type="Proteomes" id="UP000195557">
    <property type="component" value="Unassembled WGS sequence"/>
</dbReference>
<proteinExistence type="predicted"/>
<feature type="non-terminal residue" evidence="2">
    <location>
        <position position="1"/>
    </location>
</feature>
<keyword evidence="1" id="KW-0812">Transmembrane</keyword>
<sequence length="86" mass="9701">VTSSVHRTTWLWLISTTEGTRWESRLTLGFSFGFIGSYWVVLGRCSRRGFAFGFSFGFSFRRVLARSLRRSLGAPGAPRGRPRGVL</sequence>
<evidence type="ECO:0000256" key="1">
    <source>
        <dbReference type="SAM" id="Phobius"/>
    </source>
</evidence>
<keyword evidence="1" id="KW-1133">Transmembrane helix</keyword>
<feature type="transmembrane region" description="Helical" evidence="1">
    <location>
        <begin position="26"/>
        <end position="42"/>
    </location>
</feature>
<organism evidence="2">
    <name type="scientific">Ostreococcus tauri</name>
    <name type="common">Marine green alga</name>
    <dbReference type="NCBI Taxonomy" id="70448"/>
    <lineage>
        <taxon>Eukaryota</taxon>
        <taxon>Viridiplantae</taxon>
        <taxon>Chlorophyta</taxon>
        <taxon>Mamiellophyceae</taxon>
        <taxon>Mamiellales</taxon>
        <taxon>Bathycoccaceae</taxon>
        <taxon>Ostreococcus</taxon>
    </lineage>
</organism>